<dbReference type="Proteomes" id="UP000053477">
    <property type="component" value="Unassembled WGS sequence"/>
</dbReference>
<dbReference type="AlphaFoldDB" id="A0A0H2SJ43"/>
<reference evidence="3 4" key="1">
    <citation type="submission" date="2015-04" db="EMBL/GenBank/DDBJ databases">
        <title>Complete genome sequence of Schizopora paradoxa KUC8140, a cosmopolitan wood degrader in East Asia.</title>
        <authorList>
            <consortium name="DOE Joint Genome Institute"/>
            <person name="Min B."/>
            <person name="Park H."/>
            <person name="Jang Y."/>
            <person name="Kim J.-J."/>
            <person name="Kim K.H."/>
            <person name="Pangilinan J."/>
            <person name="Lipzen A."/>
            <person name="Riley R."/>
            <person name="Grigoriev I.V."/>
            <person name="Spatafora J.W."/>
            <person name="Choi I.-G."/>
        </authorList>
    </citation>
    <scope>NUCLEOTIDE SEQUENCE [LARGE SCALE GENOMIC DNA]</scope>
    <source>
        <strain evidence="3 4">KUC8140</strain>
    </source>
</reference>
<keyword evidence="1" id="KW-1133">Transmembrane helix</keyword>
<dbReference type="InParanoid" id="A0A0H2SJ43"/>
<name>A0A0H2SJ43_9AGAM</name>
<dbReference type="Pfam" id="PF13460">
    <property type="entry name" value="NAD_binding_10"/>
    <property type="match status" value="1"/>
</dbReference>
<proteinExistence type="predicted"/>
<dbReference type="PANTHER" id="PTHR48079:SF6">
    <property type="entry name" value="NAD(P)-BINDING DOMAIN-CONTAINING PROTEIN-RELATED"/>
    <property type="match status" value="1"/>
</dbReference>
<feature type="domain" description="NAD(P)-binding" evidence="2">
    <location>
        <begin position="10"/>
        <end position="96"/>
    </location>
</feature>
<dbReference type="SUPFAM" id="SSF51735">
    <property type="entry name" value="NAD(P)-binding Rossmann-fold domains"/>
    <property type="match status" value="1"/>
</dbReference>
<dbReference type="InterPro" id="IPR051783">
    <property type="entry name" value="NAD(P)-dependent_oxidoreduct"/>
</dbReference>
<dbReference type="Gene3D" id="3.40.50.720">
    <property type="entry name" value="NAD(P)-binding Rossmann-like Domain"/>
    <property type="match status" value="1"/>
</dbReference>
<sequence>MSKQKIFLTGATGFIGGAVLWRLLSHKDAKDFSFKVLVRSSEKAKLLCDKFGVEAVVGSLADLDKLEKFSEEADYVFAIADVDDLKAAQAVVKGLKNKFDKTGQKGILIHTSGTGVLADQAAGLYTGEKVYNDANPDDIESLPLTQVHRPVDVAVIDAGKAGYAKTYIICPSTIYGVVSNPLVDAGIQNPHSIQIPQIIRAGIDRGQGGMVGLGENLWPNVWVDDVADLYIVLFDRIRADPEGTPNGREGYYFGASGEHSLYDVCKKIAEVLAQKGKGQSAEPTTFTQADLDKYFDGSAYLGSNSRCIAERSLSIGWKPKKSTPDFLASIEPEVTALLIRDAGKGYIPRADGGKSKD</sequence>
<dbReference type="InterPro" id="IPR036291">
    <property type="entry name" value="NAD(P)-bd_dom_sf"/>
</dbReference>
<evidence type="ECO:0000256" key="1">
    <source>
        <dbReference type="SAM" id="Phobius"/>
    </source>
</evidence>
<dbReference type="OrthoDB" id="10262413at2759"/>
<evidence type="ECO:0000313" key="3">
    <source>
        <dbReference type="EMBL" id="KLO17101.1"/>
    </source>
</evidence>
<gene>
    <name evidence="3" type="ORF">SCHPADRAFT_822057</name>
</gene>
<keyword evidence="1" id="KW-0472">Membrane</keyword>
<dbReference type="EMBL" id="KQ085908">
    <property type="protein sequence ID" value="KLO17101.1"/>
    <property type="molecule type" value="Genomic_DNA"/>
</dbReference>
<evidence type="ECO:0000259" key="2">
    <source>
        <dbReference type="Pfam" id="PF13460"/>
    </source>
</evidence>
<organism evidence="3 4">
    <name type="scientific">Schizopora paradoxa</name>
    <dbReference type="NCBI Taxonomy" id="27342"/>
    <lineage>
        <taxon>Eukaryota</taxon>
        <taxon>Fungi</taxon>
        <taxon>Dikarya</taxon>
        <taxon>Basidiomycota</taxon>
        <taxon>Agaricomycotina</taxon>
        <taxon>Agaricomycetes</taxon>
        <taxon>Hymenochaetales</taxon>
        <taxon>Schizoporaceae</taxon>
        <taxon>Schizopora</taxon>
    </lineage>
</organism>
<dbReference type="InterPro" id="IPR016040">
    <property type="entry name" value="NAD(P)-bd_dom"/>
</dbReference>
<keyword evidence="4" id="KW-1185">Reference proteome</keyword>
<dbReference type="GO" id="GO:0004029">
    <property type="term" value="F:aldehyde dehydrogenase (NAD+) activity"/>
    <property type="evidence" value="ECO:0007669"/>
    <property type="project" value="TreeGrafter"/>
</dbReference>
<protein>
    <submittedName>
        <fullName evidence="3">NAD-binding protein</fullName>
    </submittedName>
</protein>
<evidence type="ECO:0000313" key="4">
    <source>
        <dbReference type="Proteomes" id="UP000053477"/>
    </source>
</evidence>
<accession>A0A0H2SJ43</accession>
<dbReference type="PANTHER" id="PTHR48079">
    <property type="entry name" value="PROTEIN YEEZ"/>
    <property type="match status" value="1"/>
</dbReference>
<keyword evidence="1" id="KW-0812">Transmembrane</keyword>
<feature type="transmembrane region" description="Helical" evidence="1">
    <location>
        <begin position="6"/>
        <end position="24"/>
    </location>
</feature>
<dbReference type="GO" id="GO:0005737">
    <property type="term" value="C:cytoplasm"/>
    <property type="evidence" value="ECO:0007669"/>
    <property type="project" value="TreeGrafter"/>
</dbReference>
<dbReference type="FunCoup" id="A0A0H2SJ43">
    <property type="interactions" value="23"/>
</dbReference>
<dbReference type="STRING" id="27342.A0A0H2SJ43"/>